<dbReference type="Proteomes" id="UP001234202">
    <property type="component" value="Unassembled WGS sequence"/>
</dbReference>
<gene>
    <name evidence="1" type="ORF">QFC24_004650</name>
</gene>
<sequence length="668" mass="70985">MGVVDGANDSDGGGRKVDEEAAVVGFVCHCGSKFSKSFTRPDLLKRHEKIHDKPAKGKASVAVGGQQIQGGDNGRDGAGGKDGIEEAASMQAKARSTSADIHRRDDDGRLPPFAGRLHTPVQGHHSPMMESTLAAYPYNRIVSPAAAVGSTSPRGRKEMSSMRFESTREARDRNESYERGSARGYYRDERETSNGAEDQDDVDYNGRDGSSGEPSRKRARVSSSSLAARRHESPGAADGRTVYAGLALPVHKGIAIGGTTLPSLSEGILMHDMAAGDNYDELQGDSSSPPNRAMHTVGKGKGVAASHRDPGFAYPGYDTGHVMMAAGDVEAGTSRTPYDSRETSPVHAATAGAGKRGDASTTLVGGYDSTLPSAGLEALSAADIRAGLIETGRNRRRRGEDDGDLGLDEKGSGRGLGPQGNTSDLAARMGNLAPRRHAGMGSLGSLINAYDTTVVGVAGGAGGVSHMARDRRVHPGDVTDIDLQQNLIWDALGNSNSPIDHLNWDNGMHWIADFPRATLLDTFLPLNQTPNPTNPNNSNFNIPTARSNGSELDPNFLSSWLREVESAAGEQGGYGARQMAGGRLVGGGPSRYHSPVLDDTRAITPPNEANDEDKWPMHWKPAGSYSVGAGADLAEIQDEEGIGEELRRWKKYWIDEETYEKVKSSFGE</sequence>
<keyword evidence="2" id="KW-1185">Reference proteome</keyword>
<protein>
    <submittedName>
        <fullName evidence="1">Uncharacterized protein</fullName>
    </submittedName>
</protein>
<comment type="caution">
    <text evidence="1">The sequence shown here is derived from an EMBL/GenBank/DDBJ whole genome shotgun (WGS) entry which is preliminary data.</text>
</comment>
<reference evidence="1" key="1">
    <citation type="submission" date="2023-04" db="EMBL/GenBank/DDBJ databases">
        <title>Draft Genome sequencing of Naganishia species isolated from polar environments using Oxford Nanopore Technology.</title>
        <authorList>
            <person name="Leo P."/>
            <person name="Venkateswaran K."/>
        </authorList>
    </citation>
    <scope>NUCLEOTIDE SEQUENCE</scope>
    <source>
        <strain evidence="1">DBVPG 5303</strain>
    </source>
</reference>
<evidence type="ECO:0000313" key="1">
    <source>
        <dbReference type="EMBL" id="KAJ9121314.1"/>
    </source>
</evidence>
<name>A0ACC2XBB7_9TREE</name>
<organism evidence="1 2">
    <name type="scientific">Naganishia onofrii</name>
    <dbReference type="NCBI Taxonomy" id="1851511"/>
    <lineage>
        <taxon>Eukaryota</taxon>
        <taxon>Fungi</taxon>
        <taxon>Dikarya</taxon>
        <taxon>Basidiomycota</taxon>
        <taxon>Agaricomycotina</taxon>
        <taxon>Tremellomycetes</taxon>
        <taxon>Filobasidiales</taxon>
        <taxon>Filobasidiaceae</taxon>
        <taxon>Naganishia</taxon>
    </lineage>
</organism>
<evidence type="ECO:0000313" key="2">
    <source>
        <dbReference type="Proteomes" id="UP001234202"/>
    </source>
</evidence>
<accession>A0ACC2XBB7</accession>
<proteinExistence type="predicted"/>
<dbReference type="EMBL" id="JASBWV010000017">
    <property type="protein sequence ID" value="KAJ9121314.1"/>
    <property type="molecule type" value="Genomic_DNA"/>
</dbReference>